<protein>
    <recommendedName>
        <fullName evidence="1">Antistasin-like domain-containing protein</fullName>
    </recommendedName>
</protein>
<reference evidence="2 3" key="1">
    <citation type="submission" date="2019-05" db="EMBL/GenBank/DDBJ databases">
        <title>Another draft genome of Portunus trituberculatus and its Hox gene families provides insights of decapod evolution.</title>
        <authorList>
            <person name="Jeong J.-H."/>
            <person name="Song I."/>
            <person name="Kim S."/>
            <person name="Choi T."/>
            <person name="Kim D."/>
            <person name="Ryu S."/>
            <person name="Kim W."/>
        </authorList>
    </citation>
    <scope>NUCLEOTIDE SEQUENCE [LARGE SCALE GENOMIC DNA]</scope>
    <source>
        <tissue evidence="2">Muscle</tissue>
    </source>
</reference>
<gene>
    <name evidence="2" type="ORF">E2C01_093350</name>
</gene>
<dbReference type="EMBL" id="VSRR010112325">
    <property type="protein sequence ID" value="MPC98000.1"/>
    <property type="molecule type" value="Genomic_DNA"/>
</dbReference>
<evidence type="ECO:0000313" key="3">
    <source>
        <dbReference type="Proteomes" id="UP000324222"/>
    </source>
</evidence>
<organism evidence="2 3">
    <name type="scientific">Portunus trituberculatus</name>
    <name type="common">Swimming crab</name>
    <name type="synonym">Neptunus trituberculatus</name>
    <dbReference type="NCBI Taxonomy" id="210409"/>
    <lineage>
        <taxon>Eukaryota</taxon>
        <taxon>Metazoa</taxon>
        <taxon>Ecdysozoa</taxon>
        <taxon>Arthropoda</taxon>
        <taxon>Crustacea</taxon>
        <taxon>Multicrustacea</taxon>
        <taxon>Malacostraca</taxon>
        <taxon>Eumalacostraca</taxon>
        <taxon>Eucarida</taxon>
        <taxon>Decapoda</taxon>
        <taxon>Pleocyemata</taxon>
        <taxon>Brachyura</taxon>
        <taxon>Eubrachyura</taxon>
        <taxon>Portunoidea</taxon>
        <taxon>Portunidae</taxon>
        <taxon>Portuninae</taxon>
        <taxon>Portunus</taxon>
    </lineage>
</organism>
<dbReference type="Proteomes" id="UP000324222">
    <property type="component" value="Unassembled WGS sequence"/>
</dbReference>
<dbReference type="Gene3D" id="2.10.22.10">
    <property type="entry name" value="Antistasin, domain 1"/>
    <property type="match status" value="1"/>
</dbReference>
<comment type="caution">
    <text evidence="2">The sequence shown here is derived from an EMBL/GenBank/DDBJ whole genome shotgun (WGS) entry which is preliminary data.</text>
</comment>
<dbReference type="GO" id="GO:0004867">
    <property type="term" value="F:serine-type endopeptidase inhibitor activity"/>
    <property type="evidence" value="ECO:0007669"/>
    <property type="project" value="InterPro"/>
</dbReference>
<dbReference type="AlphaFoldDB" id="A0A5B7JMH8"/>
<proteinExistence type="predicted"/>
<sequence>MLCPYAFELDEEGCPLCQCHDPCRHVTCPGDTACTLEEEPCDMEPCPPLPSCESFFHCFLFLFL</sequence>
<accession>A0A5B7JMH8</accession>
<evidence type="ECO:0000313" key="2">
    <source>
        <dbReference type="EMBL" id="MPC98000.1"/>
    </source>
</evidence>
<dbReference type="Pfam" id="PF02822">
    <property type="entry name" value="Antistasin"/>
    <property type="match status" value="1"/>
</dbReference>
<name>A0A5B7JMH8_PORTR</name>
<keyword evidence="3" id="KW-1185">Reference proteome</keyword>
<dbReference type="InterPro" id="IPR011061">
    <property type="entry name" value="Hirudin/antistatin"/>
</dbReference>
<dbReference type="SUPFAM" id="SSF57262">
    <property type="entry name" value="Leech antihemostatic proteins"/>
    <property type="match status" value="1"/>
</dbReference>
<feature type="domain" description="Antistasin-like" evidence="1">
    <location>
        <begin position="1"/>
        <end position="19"/>
    </location>
</feature>
<dbReference type="InterPro" id="IPR004094">
    <property type="entry name" value="Antistasin-like"/>
</dbReference>
<evidence type="ECO:0000259" key="1">
    <source>
        <dbReference type="Pfam" id="PF02822"/>
    </source>
</evidence>